<feature type="transmembrane region" description="Helical" evidence="6">
    <location>
        <begin position="369"/>
        <end position="388"/>
    </location>
</feature>
<evidence type="ECO:0000256" key="2">
    <source>
        <dbReference type="ARBA" id="ARBA00022692"/>
    </source>
</evidence>
<gene>
    <name evidence="7" type="ORF">BO97DRAFT_419104</name>
</gene>
<feature type="transmembrane region" description="Helical" evidence="6">
    <location>
        <begin position="196"/>
        <end position="216"/>
    </location>
</feature>
<feature type="transmembrane region" description="Helical" evidence="6">
    <location>
        <begin position="431"/>
        <end position="453"/>
    </location>
</feature>
<dbReference type="STRING" id="1450537.A0A395HG50"/>
<feature type="transmembrane region" description="Helical" evidence="6">
    <location>
        <begin position="55"/>
        <end position="79"/>
    </location>
</feature>
<evidence type="ECO:0000256" key="4">
    <source>
        <dbReference type="ARBA" id="ARBA00023136"/>
    </source>
</evidence>
<dbReference type="InterPro" id="IPR036259">
    <property type="entry name" value="MFS_trans_sf"/>
</dbReference>
<dbReference type="Proteomes" id="UP000248961">
    <property type="component" value="Unassembled WGS sequence"/>
</dbReference>
<sequence>MAPASTARTSGERNDNGQTGLSSISSHEAARDSGKIQPKASEPAGSAHELKGIRFVLLLACLFLGNFFVGYDSSCIGTLTPLITDQFHALNELGWYQTAYLLTLLRTLYMAAFTIFSIGSTLTAAAPSSTLFIIGRALSGLGAAGIDSGVSIIIANTTSLERRPMFSGISGGLECTALAFGPLVSGAKANSTTWRISFYILIPIGVAIIVMIYFSIGHLRQPDHSGLGNKETLALIDWVGLVIELLMTTCLVLGLQWAGMVYPWSDWRIILLLTITGVMLVCFLLVEHRAGDNAMVSLKMLRQRTVAFASLTAFCNFSALWAISFYLPLYFQAVRGASALSSGLMYLPLALTMSIAALLGGPITTYIGYYSPVLMLGGALSMIGTGLMTTFRPDSPAGKWISYQIIYGLGIGLSFQPPFLAVQNVLQGPAVSAALIFLNSVQILGGIIVLSVAQNVFLTRLVSYLDTVLPHLDRSTILNNGAVGLVDSVSGAHRGQVLAAYNKALVDIFYIAWGFAVWLLSAPLASSSSVLIQKDSNQTDESDTAMAGWLKITVKLSI</sequence>
<feature type="transmembrane region" description="Helical" evidence="6">
    <location>
        <begin position="400"/>
        <end position="419"/>
    </location>
</feature>
<dbReference type="VEuPathDB" id="FungiDB:BO97DRAFT_419104"/>
<comment type="subcellular location">
    <subcellularLocation>
        <location evidence="1">Membrane</location>
        <topology evidence="1">Multi-pass membrane protein</topology>
    </subcellularLocation>
</comment>
<feature type="transmembrane region" description="Helical" evidence="6">
    <location>
        <begin position="131"/>
        <end position="154"/>
    </location>
</feature>
<dbReference type="Pfam" id="PF07690">
    <property type="entry name" value="MFS_1"/>
    <property type="match status" value="1"/>
</dbReference>
<organism evidence="7 8">
    <name type="scientific">Aspergillus homomorphus (strain CBS 101889)</name>
    <dbReference type="NCBI Taxonomy" id="1450537"/>
    <lineage>
        <taxon>Eukaryota</taxon>
        <taxon>Fungi</taxon>
        <taxon>Dikarya</taxon>
        <taxon>Ascomycota</taxon>
        <taxon>Pezizomycotina</taxon>
        <taxon>Eurotiomycetes</taxon>
        <taxon>Eurotiomycetidae</taxon>
        <taxon>Eurotiales</taxon>
        <taxon>Aspergillaceae</taxon>
        <taxon>Aspergillus</taxon>
        <taxon>Aspergillus subgen. Circumdati</taxon>
    </lineage>
</organism>
<keyword evidence="8" id="KW-1185">Reference proteome</keyword>
<reference evidence="7 8" key="1">
    <citation type="submission" date="2018-02" db="EMBL/GenBank/DDBJ databases">
        <title>The genomes of Aspergillus section Nigri reveals drivers in fungal speciation.</title>
        <authorList>
            <consortium name="DOE Joint Genome Institute"/>
            <person name="Vesth T.C."/>
            <person name="Nybo J."/>
            <person name="Theobald S."/>
            <person name="Brandl J."/>
            <person name="Frisvad J.C."/>
            <person name="Nielsen K.F."/>
            <person name="Lyhne E.K."/>
            <person name="Kogle M.E."/>
            <person name="Kuo A."/>
            <person name="Riley R."/>
            <person name="Clum A."/>
            <person name="Nolan M."/>
            <person name="Lipzen A."/>
            <person name="Salamov A."/>
            <person name="Henrissat B."/>
            <person name="Wiebenga A."/>
            <person name="De vries R.P."/>
            <person name="Grigoriev I.V."/>
            <person name="Mortensen U.H."/>
            <person name="Andersen M.R."/>
            <person name="Baker S.E."/>
        </authorList>
    </citation>
    <scope>NUCLEOTIDE SEQUENCE [LARGE SCALE GENOMIC DNA]</scope>
    <source>
        <strain evidence="7 8">CBS 101889</strain>
    </source>
</reference>
<dbReference type="GO" id="GO:0022857">
    <property type="term" value="F:transmembrane transporter activity"/>
    <property type="evidence" value="ECO:0007669"/>
    <property type="project" value="InterPro"/>
</dbReference>
<dbReference type="RefSeq" id="XP_025545981.1">
    <property type="nucleotide sequence ID" value="XM_025696548.1"/>
</dbReference>
<evidence type="ECO:0000313" key="7">
    <source>
        <dbReference type="EMBL" id="RAL06827.1"/>
    </source>
</evidence>
<feature type="region of interest" description="Disordered" evidence="5">
    <location>
        <begin position="1"/>
        <end position="43"/>
    </location>
</feature>
<dbReference type="Gene3D" id="1.20.1250.20">
    <property type="entry name" value="MFS general substrate transporter like domains"/>
    <property type="match status" value="2"/>
</dbReference>
<feature type="transmembrane region" description="Helical" evidence="6">
    <location>
        <begin position="306"/>
        <end position="331"/>
    </location>
</feature>
<feature type="transmembrane region" description="Helical" evidence="6">
    <location>
        <begin position="343"/>
        <end position="363"/>
    </location>
</feature>
<feature type="transmembrane region" description="Helical" evidence="6">
    <location>
        <begin position="504"/>
        <end position="525"/>
    </location>
</feature>
<feature type="compositionally biased region" description="Polar residues" evidence="5">
    <location>
        <begin position="16"/>
        <end position="26"/>
    </location>
</feature>
<feature type="transmembrane region" description="Helical" evidence="6">
    <location>
        <begin position="99"/>
        <end position="119"/>
    </location>
</feature>
<dbReference type="SUPFAM" id="SSF103473">
    <property type="entry name" value="MFS general substrate transporter"/>
    <property type="match status" value="1"/>
</dbReference>
<protein>
    <submittedName>
        <fullName evidence="7">Putative efflux pump antibiotic resistance protein</fullName>
    </submittedName>
</protein>
<keyword evidence="3 6" id="KW-1133">Transmembrane helix</keyword>
<evidence type="ECO:0000256" key="1">
    <source>
        <dbReference type="ARBA" id="ARBA00004141"/>
    </source>
</evidence>
<dbReference type="GO" id="GO:0005886">
    <property type="term" value="C:plasma membrane"/>
    <property type="evidence" value="ECO:0007669"/>
    <property type="project" value="TreeGrafter"/>
</dbReference>
<feature type="transmembrane region" description="Helical" evidence="6">
    <location>
        <begin position="236"/>
        <end position="255"/>
    </location>
</feature>
<dbReference type="EMBL" id="KZ824351">
    <property type="protein sequence ID" value="RAL06827.1"/>
    <property type="molecule type" value="Genomic_DNA"/>
</dbReference>
<dbReference type="PANTHER" id="PTHR23501:SF198">
    <property type="entry name" value="AZOLE RESISTANCE PROTEIN 1-RELATED"/>
    <property type="match status" value="1"/>
</dbReference>
<evidence type="ECO:0000313" key="8">
    <source>
        <dbReference type="Proteomes" id="UP000248961"/>
    </source>
</evidence>
<keyword evidence="2 6" id="KW-0812">Transmembrane</keyword>
<dbReference type="GeneID" id="37200837"/>
<dbReference type="AlphaFoldDB" id="A0A395HG50"/>
<dbReference type="PANTHER" id="PTHR23501">
    <property type="entry name" value="MAJOR FACILITATOR SUPERFAMILY"/>
    <property type="match status" value="1"/>
</dbReference>
<dbReference type="InterPro" id="IPR011701">
    <property type="entry name" value="MFS"/>
</dbReference>
<evidence type="ECO:0000256" key="3">
    <source>
        <dbReference type="ARBA" id="ARBA00022989"/>
    </source>
</evidence>
<proteinExistence type="predicted"/>
<name>A0A395HG50_ASPHC</name>
<dbReference type="OrthoDB" id="5215911at2759"/>
<evidence type="ECO:0000256" key="5">
    <source>
        <dbReference type="SAM" id="MobiDB-lite"/>
    </source>
</evidence>
<feature type="transmembrane region" description="Helical" evidence="6">
    <location>
        <begin position="267"/>
        <end position="286"/>
    </location>
</feature>
<keyword evidence="4 6" id="KW-0472">Membrane</keyword>
<accession>A0A395HG50</accession>
<evidence type="ECO:0000256" key="6">
    <source>
        <dbReference type="SAM" id="Phobius"/>
    </source>
</evidence>